<dbReference type="Pfam" id="PF03372">
    <property type="entry name" value="Exo_endo_phos"/>
    <property type="match status" value="1"/>
</dbReference>
<feature type="compositionally biased region" description="Basic residues" evidence="1">
    <location>
        <begin position="438"/>
        <end position="447"/>
    </location>
</feature>
<accession>A0A0B2VUF8</accession>
<feature type="region of interest" description="Disordered" evidence="1">
    <location>
        <begin position="433"/>
        <end position="459"/>
    </location>
</feature>
<keyword evidence="3" id="KW-0548">Nucleotidyltransferase</keyword>
<organism evidence="3 4">
    <name type="scientific">Toxocara canis</name>
    <name type="common">Canine roundworm</name>
    <dbReference type="NCBI Taxonomy" id="6265"/>
    <lineage>
        <taxon>Eukaryota</taxon>
        <taxon>Metazoa</taxon>
        <taxon>Ecdysozoa</taxon>
        <taxon>Nematoda</taxon>
        <taxon>Chromadorea</taxon>
        <taxon>Rhabditida</taxon>
        <taxon>Spirurina</taxon>
        <taxon>Ascaridomorpha</taxon>
        <taxon>Ascaridoidea</taxon>
        <taxon>Toxocaridae</taxon>
        <taxon>Toxocara</taxon>
    </lineage>
</organism>
<dbReference type="InterPro" id="IPR036691">
    <property type="entry name" value="Endo/exonu/phosph_ase_sf"/>
</dbReference>
<dbReference type="EMBL" id="JPKZ01000831">
    <property type="protein sequence ID" value="KHN85283.1"/>
    <property type="molecule type" value="Genomic_DNA"/>
</dbReference>
<dbReference type="OrthoDB" id="5859941at2759"/>
<sequence>MDQLIAATTSLSQAISTTVSAGPGSPMTSSALYSTVARVIHTDAASLVDKAKRCVFMGVPHETSKEATAKTDFLMVAEAVHASDNPDLINALDSGMISTHRHPNYDVSSGRTRPLKVAFPSQRLRDEFLSFVRFNKPSKIKALPHCYVRRDYCENELLEDRKLRQQAGTLNAQAKMLKYVVRDLRIVTLKTPRELLPRKICDRILTKKGGGGGVAILVRLGLSVTFSESMPFSSECEVLYIDFACEKMFRLIVAYRPSYCTYSETEEFFDFLAHLSTANMPCIIVGDFNACSNENGVIHLSSSLEAFIRQCGVQQLVNGATRQDNMLDLVLTNDLTLTLELHRFYFDLCMTSNIARENIDIPSVNFTNCPHLLDKLLQADCEESTPFSAPINAVSPPPFHCAGGGFGSAPLDGSVARYSTFKCTTKGDFVPSWDPVRHQSRRERPGRKGQGNAPHQSRRVSEDNFIKVKYGIIGVLLAVEERTYKTGTACTLFPKSYQKLPLFHSCTGRSMALLSTLGLPLKLQAGLYHQHGEDSVKRDSSATYHVFDGITETHLAEQWSLPHKFKAAIHTGIPSVHDSSSAKLASTITYFFVTLPRFCDTLTMPEDVRHTSAVEEIGLLHIDERQIFPLSNAEYAAILFVNNSSKQLVNDGFSPTYQRNAPLKIALRPGPITSQLNMYLFRSYQIRFLIASSPSRSDAAKETKAETEGMRLKRRGSGQIVASFVHGKQTNFLVRLTCVDPALFGEDGQKDAQLVVGYWTTGIE</sequence>
<evidence type="ECO:0000313" key="3">
    <source>
        <dbReference type="EMBL" id="KHN85283.1"/>
    </source>
</evidence>
<name>A0A0B2VUF8_TOXCA</name>
<proteinExistence type="predicted"/>
<dbReference type="Proteomes" id="UP000031036">
    <property type="component" value="Unassembled WGS sequence"/>
</dbReference>
<keyword evidence="4" id="KW-1185">Reference proteome</keyword>
<dbReference type="GO" id="GO:0003964">
    <property type="term" value="F:RNA-directed DNA polymerase activity"/>
    <property type="evidence" value="ECO:0007669"/>
    <property type="project" value="UniProtKB-KW"/>
</dbReference>
<feature type="domain" description="Endonuclease/exonuclease/phosphatase" evidence="2">
    <location>
        <begin position="208"/>
        <end position="307"/>
    </location>
</feature>
<evidence type="ECO:0000313" key="4">
    <source>
        <dbReference type="Proteomes" id="UP000031036"/>
    </source>
</evidence>
<protein>
    <submittedName>
        <fullName evidence="3">LINE-1 reverse transcriptase-like protein</fullName>
    </submittedName>
</protein>
<evidence type="ECO:0000256" key="1">
    <source>
        <dbReference type="SAM" id="MobiDB-lite"/>
    </source>
</evidence>
<keyword evidence="3" id="KW-0808">Transferase</keyword>
<comment type="caution">
    <text evidence="3">The sequence shown here is derived from an EMBL/GenBank/DDBJ whole genome shotgun (WGS) entry which is preliminary data.</text>
</comment>
<dbReference type="InterPro" id="IPR005135">
    <property type="entry name" value="Endo/exonuclease/phosphatase"/>
</dbReference>
<dbReference type="Gene3D" id="3.60.10.10">
    <property type="entry name" value="Endonuclease/exonuclease/phosphatase"/>
    <property type="match status" value="1"/>
</dbReference>
<dbReference type="STRING" id="6265.A0A0B2VUF8"/>
<evidence type="ECO:0000259" key="2">
    <source>
        <dbReference type="Pfam" id="PF03372"/>
    </source>
</evidence>
<dbReference type="AlphaFoldDB" id="A0A0B2VUF8"/>
<dbReference type="PANTHER" id="PTHR21459:SF2">
    <property type="entry name" value="PROTEIN CBG08968"/>
    <property type="match status" value="1"/>
</dbReference>
<keyword evidence="3" id="KW-0695">RNA-directed DNA polymerase</keyword>
<reference evidence="3 4" key="1">
    <citation type="submission" date="2014-11" db="EMBL/GenBank/DDBJ databases">
        <title>Genetic blueprint of the zoonotic pathogen Toxocara canis.</title>
        <authorList>
            <person name="Zhu X.-Q."/>
            <person name="Korhonen P.K."/>
            <person name="Cai H."/>
            <person name="Young N.D."/>
            <person name="Nejsum P."/>
            <person name="von Samson-Himmelstjerna G."/>
            <person name="Boag P.R."/>
            <person name="Tan P."/>
            <person name="Li Q."/>
            <person name="Min J."/>
            <person name="Yang Y."/>
            <person name="Wang X."/>
            <person name="Fang X."/>
            <person name="Hall R.S."/>
            <person name="Hofmann A."/>
            <person name="Sternberg P.W."/>
            <person name="Jex A.R."/>
            <person name="Gasser R.B."/>
        </authorList>
    </citation>
    <scope>NUCLEOTIDE SEQUENCE [LARGE SCALE GENOMIC DNA]</scope>
    <source>
        <strain evidence="3">PN_DK_2014</strain>
    </source>
</reference>
<dbReference type="SUPFAM" id="SSF56219">
    <property type="entry name" value="DNase I-like"/>
    <property type="match status" value="1"/>
</dbReference>
<dbReference type="PANTHER" id="PTHR21459">
    <property type="entry name" value="PROTEIN CBG08968"/>
    <property type="match status" value="1"/>
</dbReference>
<gene>
    <name evidence="3" type="ORF">Tcan_01418</name>
</gene>